<proteinExistence type="predicted"/>
<name>A0A238W1Q4_HALVU</name>
<dbReference type="EMBL" id="FZNQ01000005">
    <property type="protein sequence ID" value="SNR40535.1"/>
    <property type="molecule type" value="Genomic_DNA"/>
</dbReference>
<dbReference type="NCBIfam" id="TIGR02537">
    <property type="entry name" value="arch_flag_Nterm"/>
    <property type="match status" value="1"/>
</dbReference>
<keyword evidence="1" id="KW-1133">Transmembrane helix</keyword>
<evidence type="ECO:0000256" key="1">
    <source>
        <dbReference type="SAM" id="Phobius"/>
    </source>
</evidence>
<evidence type="ECO:0000313" key="3">
    <source>
        <dbReference type="EMBL" id="SNR40535.1"/>
    </source>
</evidence>
<keyword evidence="3" id="KW-0966">Cell projection</keyword>
<feature type="transmembrane region" description="Helical" evidence="1">
    <location>
        <begin position="20"/>
        <end position="40"/>
    </location>
</feature>
<reference evidence="3 4" key="1">
    <citation type="submission" date="2017-06" db="EMBL/GenBank/DDBJ databases">
        <authorList>
            <person name="Kim H.J."/>
            <person name="Triplett B.A."/>
        </authorList>
    </citation>
    <scope>NUCLEOTIDE SEQUENCE [LARGE SCALE GENOMIC DNA]</scope>
    <source>
        <strain evidence="3 4">DSM 8800</strain>
    </source>
</reference>
<protein>
    <submittedName>
        <fullName evidence="3">Flagellin N-terminal-like domain-containing protein</fullName>
    </submittedName>
</protein>
<dbReference type="AlphaFoldDB" id="A0A238W1Q4"/>
<keyword evidence="3" id="KW-0969">Cilium</keyword>
<dbReference type="Proteomes" id="UP000198397">
    <property type="component" value="Unassembled WGS sequence"/>
</dbReference>
<sequence>MGGGPRTLTNRDRGVTPVVGIVLIVAIVVVLAATVSVVFFDVTDELTEPQEPRVFGDAEVVLGAEHRSWNGWDAAEGEPDRGDVDAVRLTYEQGPTFEGDEIGSILVR</sequence>
<dbReference type="RefSeq" id="WP_245809919.1">
    <property type="nucleotide sequence ID" value="NZ_FZNQ01000005.1"/>
</dbReference>
<gene>
    <name evidence="3" type="ORF">SAMN06264855_10544</name>
</gene>
<keyword evidence="1" id="KW-0472">Membrane</keyword>
<evidence type="ECO:0000259" key="2">
    <source>
        <dbReference type="Pfam" id="PF07790"/>
    </source>
</evidence>
<keyword evidence="1" id="KW-0812">Transmembrane</keyword>
<organism evidence="3 4">
    <name type="scientific">Halorubrum vacuolatum</name>
    <name type="common">Natronobacterium vacuolatum</name>
    <dbReference type="NCBI Taxonomy" id="63740"/>
    <lineage>
        <taxon>Archaea</taxon>
        <taxon>Methanobacteriati</taxon>
        <taxon>Methanobacteriota</taxon>
        <taxon>Stenosarchaea group</taxon>
        <taxon>Halobacteria</taxon>
        <taxon>Halobacteriales</taxon>
        <taxon>Haloferacaceae</taxon>
        <taxon>Halorubrum</taxon>
    </lineage>
</organism>
<keyword evidence="4" id="KW-1185">Reference proteome</keyword>
<dbReference type="InterPro" id="IPR013373">
    <property type="entry name" value="Flagellin/pilin_N_arc"/>
</dbReference>
<feature type="domain" description="Archaeal Type IV pilin N-terminal" evidence="2">
    <location>
        <begin position="13"/>
        <end position="54"/>
    </location>
</feature>
<dbReference type="Pfam" id="PF07790">
    <property type="entry name" value="Pilin_N"/>
    <property type="match status" value="1"/>
</dbReference>
<evidence type="ECO:0000313" key="4">
    <source>
        <dbReference type="Proteomes" id="UP000198397"/>
    </source>
</evidence>
<dbReference type="InterPro" id="IPR012859">
    <property type="entry name" value="Pilin_N_archaeal"/>
</dbReference>
<keyword evidence="3" id="KW-0282">Flagellum</keyword>
<accession>A0A238W1Q4</accession>